<evidence type="ECO:0000313" key="2">
    <source>
        <dbReference type="Proteomes" id="UP001149090"/>
    </source>
</evidence>
<dbReference type="EMBL" id="JAPDFW010000054">
    <property type="protein sequence ID" value="KAJ5078208.1"/>
    <property type="molecule type" value="Genomic_DNA"/>
</dbReference>
<dbReference type="InterPro" id="IPR000408">
    <property type="entry name" value="Reg_chr_condens"/>
</dbReference>
<gene>
    <name evidence="1" type="ORF">M0811_04996</name>
</gene>
<name>A0A9Q0RFZ1_ANAIG</name>
<evidence type="ECO:0000313" key="1">
    <source>
        <dbReference type="EMBL" id="KAJ5078208.1"/>
    </source>
</evidence>
<dbReference type="AlphaFoldDB" id="A0A9Q0RFZ1"/>
<dbReference type="Proteomes" id="UP001149090">
    <property type="component" value="Unassembled WGS sequence"/>
</dbReference>
<organism evidence="1 2">
    <name type="scientific">Anaeramoeba ignava</name>
    <name type="common">Anaerobic marine amoeba</name>
    <dbReference type="NCBI Taxonomy" id="1746090"/>
    <lineage>
        <taxon>Eukaryota</taxon>
        <taxon>Metamonada</taxon>
        <taxon>Anaeramoebidae</taxon>
        <taxon>Anaeramoeba</taxon>
    </lineage>
</organism>
<keyword evidence="2" id="KW-1185">Reference proteome</keyword>
<sequence>MMKNVSKIFSGNSSDHLFLLNSNQELFVCGNNEDGQLGLGEPRKEEIKIQKLTKIQNIPKENFIHVDFFNLMDLAKM</sequence>
<dbReference type="OrthoDB" id="10256179at2759"/>
<comment type="caution">
    <text evidence="1">The sequence shown here is derived from an EMBL/GenBank/DDBJ whole genome shotgun (WGS) entry which is preliminary data.</text>
</comment>
<accession>A0A9Q0RFZ1</accession>
<dbReference type="Gene3D" id="2.130.10.30">
    <property type="entry name" value="Regulator of chromosome condensation 1/beta-lactamase-inhibitor protein II"/>
    <property type="match status" value="1"/>
</dbReference>
<dbReference type="InterPro" id="IPR009091">
    <property type="entry name" value="RCC1/BLIP-II"/>
</dbReference>
<reference evidence="1" key="1">
    <citation type="submission" date="2022-10" db="EMBL/GenBank/DDBJ databases">
        <title>Novel sulphate-reducing endosymbionts in the free-living metamonad Anaeramoeba.</title>
        <authorList>
            <person name="Jerlstrom-Hultqvist J."/>
            <person name="Cepicka I."/>
            <person name="Gallot-Lavallee L."/>
            <person name="Salas-Leiva D."/>
            <person name="Curtis B.A."/>
            <person name="Zahonova K."/>
            <person name="Pipaliya S."/>
            <person name="Dacks J."/>
            <person name="Roger A.J."/>
        </authorList>
    </citation>
    <scope>NUCLEOTIDE SEQUENCE</scope>
    <source>
        <strain evidence="1">BMAN</strain>
    </source>
</reference>
<protein>
    <submittedName>
        <fullName evidence="1">Secretion-regulating guanine nucleotide exchange factor</fullName>
    </submittedName>
</protein>
<dbReference type="SUPFAM" id="SSF50985">
    <property type="entry name" value="RCC1/BLIP-II"/>
    <property type="match status" value="1"/>
</dbReference>
<proteinExistence type="predicted"/>
<dbReference type="Pfam" id="PF00415">
    <property type="entry name" value="RCC1"/>
    <property type="match status" value="1"/>
</dbReference>